<reference evidence="1 2" key="1">
    <citation type="submission" date="2018-11" db="EMBL/GenBank/DDBJ databases">
        <authorList>
            <consortium name="Pathogen Informatics"/>
        </authorList>
    </citation>
    <scope>NUCLEOTIDE SEQUENCE [LARGE SCALE GENOMIC DNA]</scope>
</reference>
<gene>
    <name evidence="1" type="ORF">TASK_LOCUS6779</name>
</gene>
<dbReference type="Proteomes" id="UP000282613">
    <property type="component" value="Unassembled WGS sequence"/>
</dbReference>
<accession>A0A3P6PC55</accession>
<proteinExistence type="predicted"/>
<name>A0A3P6PC55_TAEAS</name>
<sequence>MLLEYAICCEDCCRLFEWSHCRDGSFMVCLGGLDCNGLDLTVPTYLRPSCLRDVEGSRLNRLTWKTADRSPGGNELLNWYRVKDGLDAPLPFRLASCIVACGVGFHLTLNYIMLDVCLQQIGDSHEDGCDAMSPLIYTAWIEGVPFFRYPMRKSWGSCLIGKSSAEVFVNRNVGFANQLFGYRRTFLPLFPSGDVGVGGAVTAWKVVRNYVLSSCSSQSVIRGRAWKVEENYGMLASSVDEEDFVAGRITHQWLEVGVAVRGQITLMRLSPNEVRGAPPRWLCPVRELLSS</sequence>
<protein>
    <submittedName>
        <fullName evidence="1">Uncharacterized protein</fullName>
    </submittedName>
</protein>
<keyword evidence="2" id="KW-1185">Reference proteome</keyword>
<dbReference type="AlphaFoldDB" id="A0A3P6PC55"/>
<dbReference type="EMBL" id="UYRS01018535">
    <property type="protein sequence ID" value="VDK37316.1"/>
    <property type="molecule type" value="Genomic_DNA"/>
</dbReference>
<organism evidence="1 2">
    <name type="scientific">Taenia asiatica</name>
    <name type="common">Asian tapeworm</name>
    <dbReference type="NCBI Taxonomy" id="60517"/>
    <lineage>
        <taxon>Eukaryota</taxon>
        <taxon>Metazoa</taxon>
        <taxon>Spiralia</taxon>
        <taxon>Lophotrochozoa</taxon>
        <taxon>Platyhelminthes</taxon>
        <taxon>Cestoda</taxon>
        <taxon>Eucestoda</taxon>
        <taxon>Cyclophyllidea</taxon>
        <taxon>Taeniidae</taxon>
        <taxon>Taenia</taxon>
    </lineage>
</organism>
<evidence type="ECO:0000313" key="1">
    <source>
        <dbReference type="EMBL" id="VDK37316.1"/>
    </source>
</evidence>
<evidence type="ECO:0000313" key="2">
    <source>
        <dbReference type="Proteomes" id="UP000282613"/>
    </source>
</evidence>